<reference evidence="1 2" key="1">
    <citation type="submission" date="2020-02" db="EMBL/GenBank/DDBJ databases">
        <authorList>
            <person name="Ma Q."/>
            <person name="Huang Y."/>
            <person name="Song X."/>
            <person name="Pei D."/>
        </authorList>
    </citation>
    <scope>NUCLEOTIDE SEQUENCE [LARGE SCALE GENOMIC DNA]</scope>
    <source>
        <strain evidence="1">Sxm20200214</strain>
        <tissue evidence="1">Leaf</tissue>
    </source>
</reference>
<accession>A0A8X7QPX3</accession>
<protein>
    <submittedName>
        <fullName evidence="1">Uncharacterized protein</fullName>
    </submittedName>
</protein>
<gene>
    <name evidence="1" type="ORF">Bca52824_066163</name>
</gene>
<dbReference type="Proteomes" id="UP000886595">
    <property type="component" value="Unassembled WGS sequence"/>
</dbReference>
<comment type="caution">
    <text evidence="1">The sequence shown here is derived from an EMBL/GenBank/DDBJ whole genome shotgun (WGS) entry which is preliminary data.</text>
</comment>
<proteinExistence type="predicted"/>
<evidence type="ECO:0000313" key="1">
    <source>
        <dbReference type="EMBL" id="KAG2271608.1"/>
    </source>
</evidence>
<evidence type="ECO:0000313" key="2">
    <source>
        <dbReference type="Proteomes" id="UP000886595"/>
    </source>
</evidence>
<organism evidence="1 2">
    <name type="scientific">Brassica carinata</name>
    <name type="common">Ethiopian mustard</name>
    <name type="synonym">Abyssinian cabbage</name>
    <dbReference type="NCBI Taxonomy" id="52824"/>
    <lineage>
        <taxon>Eukaryota</taxon>
        <taxon>Viridiplantae</taxon>
        <taxon>Streptophyta</taxon>
        <taxon>Embryophyta</taxon>
        <taxon>Tracheophyta</taxon>
        <taxon>Spermatophyta</taxon>
        <taxon>Magnoliopsida</taxon>
        <taxon>eudicotyledons</taxon>
        <taxon>Gunneridae</taxon>
        <taxon>Pentapetalae</taxon>
        <taxon>rosids</taxon>
        <taxon>malvids</taxon>
        <taxon>Brassicales</taxon>
        <taxon>Brassicaceae</taxon>
        <taxon>Brassiceae</taxon>
        <taxon>Brassica</taxon>
    </lineage>
</organism>
<keyword evidence="2" id="KW-1185">Reference proteome</keyword>
<dbReference type="AlphaFoldDB" id="A0A8X7QPX3"/>
<sequence>MRGEMLARGSSTSLRDHAGLLAGGRREGNCRGDEDFASQFRLNHGNLKGAFNFAGRLPSLGSGHVQAGSSNFMSVVKGSLLTSTSWRKFSSSLGVDAASVERVVSHCLEVASDRPSINPLAPFHEDIIVMRNLLRNGQGPNTVPAPGPNAAPTIVAGQHFEGKDIDLGDLEFWWAIACFGMGSNLASAMEVVWRGPIQIRRFLSWPSIGLWRSSGHGESGRQKLLRRICIINGV</sequence>
<name>A0A8X7QPX3_BRACI</name>
<dbReference type="EMBL" id="JAAMPC010000013">
    <property type="protein sequence ID" value="KAG2271608.1"/>
    <property type="molecule type" value="Genomic_DNA"/>
</dbReference>